<dbReference type="GO" id="GO:0005814">
    <property type="term" value="C:centriole"/>
    <property type="evidence" value="ECO:0007669"/>
    <property type="project" value="TreeGrafter"/>
</dbReference>
<accession>A0A0L0HJV8</accession>
<proteinExistence type="predicted"/>
<dbReference type="Pfam" id="PF15964">
    <property type="entry name" value="CCCAP"/>
    <property type="match status" value="1"/>
</dbReference>
<dbReference type="STRING" id="645134.A0A0L0HJV8"/>
<dbReference type="eggNOG" id="ENOG502T6XQ">
    <property type="taxonomic scope" value="Eukaryota"/>
</dbReference>
<dbReference type="EMBL" id="KQ257455">
    <property type="protein sequence ID" value="KND01099.1"/>
    <property type="molecule type" value="Genomic_DNA"/>
</dbReference>
<dbReference type="RefSeq" id="XP_016609138.1">
    <property type="nucleotide sequence ID" value="XM_016752435.1"/>
</dbReference>
<feature type="compositionally biased region" description="Acidic residues" evidence="2">
    <location>
        <begin position="804"/>
        <end position="817"/>
    </location>
</feature>
<feature type="region of interest" description="Disordered" evidence="2">
    <location>
        <begin position="59"/>
        <end position="95"/>
    </location>
</feature>
<evidence type="ECO:0000313" key="3">
    <source>
        <dbReference type="EMBL" id="KND01099.1"/>
    </source>
</evidence>
<gene>
    <name evidence="3" type="ORF">SPPG_04189</name>
</gene>
<feature type="coiled-coil region" evidence="1">
    <location>
        <begin position="343"/>
        <end position="505"/>
    </location>
</feature>
<dbReference type="InterPro" id="IPR031887">
    <property type="entry name" value="SDCCAG8"/>
</dbReference>
<dbReference type="Gene3D" id="1.20.920.20">
    <property type="match status" value="1"/>
</dbReference>
<dbReference type="VEuPathDB" id="FungiDB:SPPG_04189"/>
<evidence type="ECO:0000313" key="4">
    <source>
        <dbReference type="Proteomes" id="UP000053201"/>
    </source>
</evidence>
<dbReference type="InParanoid" id="A0A0L0HJV8"/>
<feature type="region of interest" description="Disordered" evidence="2">
    <location>
        <begin position="787"/>
        <end position="817"/>
    </location>
</feature>
<organism evidence="3 4">
    <name type="scientific">Spizellomyces punctatus (strain DAOM BR117)</name>
    <dbReference type="NCBI Taxonomy" id="645134"/>
    <lineage>
        <taxon>Eukaryota</taxon>
        <taxon>Fungi</taxon>
        <taxon>Fungi incertae sedis</taxon>
        <taxon>Chytridiomycota</taxon>
        <taxon>Chytridiomycota incertae sedis</taxon>
        <taxon>Chytridiomycetes</taxon>
        <taxon>Spizellomycetales</taxon>
        <taxon>Spizellomycetaceae</taxon>
        <taxon>Spizellomyces</taxon>
    </lineage>
</organism>
<name>A0A0L0HJV8_SPIPD</name>
<keyword evidence="4" id="KW-1185">Reference proteome</keyword>
<dbReference type="PANTHER" id="PTHR35970">
    <property type="entry name" value="SODIUM CHANNEL AND CLATHRIN LINKER 1"/>
    <property type="match status" value="1"/>
</dbReference>
<feature type="coiled-coil region" evidence="1">
    <location>
        <begin position="97"/>
        <end position="138"/>
    </location>
</feature>
<dbReference type="PANTHER" id="PTHR35970:SF1">
    <property type="entry name" value="SODIUM CHANNEL AND CLATHRIN LINKER 1"/>
    <property type="match status" value="1"/>
</dbReference>
<feature type="coiled-coil region" evidence="1">
    <location>
        <begin position="531"/>
        <end position="558"/>
    </location>
</feature>
<dbReference type="OrthoDB" id="551053at2759"/>
<dbReference type="SUPFAM" id="SSF90257">
    <property type="entry name" value="Myosin rod fragments"/>
    <property type="match status" value="1"/>
</dbReference>
<dbReference type="GeneID" id="27687653"/>
<dbReference type="OMA" id="FFQQTWN"/>
<evidence type="ECO:0000256" key="2">
    <source>
        <dbReference type="SAM" id="MobiDB-lite"/>
    </source>
</evidence>
<feature type="compositionally biased region" description="Basic and acidic residues" evidence="2">
    <location>
        <begin position="738"/>
        <end position="753"/>
    </location>
</feature>
<feature type="region of interest" description="Disordered" evidence="2">
    <location>
        <begin position="738"/>
        <end position="770"/>
    </location>
</feature>
<feature type="coiled-coil region" evidence="1">
    <location>
        <begin position="182"/>
        <end position="244"/>
    </location>
</feature>
<dbReference type="Proteomes" id="UP000053201">
    <property type="component" value="Unassembled WGS sequence"/>
</dbReference>
<evidence type="ECO:0000256" key="1">
    <source>
        <dbReference type="SAM" id="Coils"/>
    </source>
</evidence>
<dbReference type="GO" id="GO:0060271">
    <property type="term" value="P:cilium assembly"/>
    <property type="evidence" value="ECO:0007669"/>
    <property type="project" value="TreeGrafter"/>
</dbReference>
<dbReference type="InterPro" id="IPR038911">
    <property type="entry name" value="SCLT1"/>
</dbReference>
<dbReference type="AlphaFoldDB" id="A0A0L0HJV8"/>
<keyword evidence="1" id="KW-0175">Coiled coil</keyword>
<protein>
    <submittedName>
        <fullName evidence="3">Uncharacterized protein</fullName>
    </submittedName>
</protein>
<reference evidence="3 4" key="1">
    <citation type="submission" date="2009-08" db="EMBL/GenBank/DDBJ databases">
        <title>The Genome Sequence of Spizellomyces punctatus strain DAOM BR117.</title>
        <authorList>
            <consortium name="The Broad Institute Genome Sequencing Platform"/>
            <person name="Russ C."/>
            <person name="Cuomo C."/>
            <person name="Shea T."/>
            <person name="Young S.K."/>
            <person name="Zeng Q."/>
            <person name="Koehrsen M."/>
            <person name="Haas B."/>
            <person name="Borodovsky M."/>
            <person name="Guigo R."/>
            <person name="Alvarado L."/>
            <person name="Berlin A."/>
            <person name="Bochicchio J."/>
            <person name="Borenstein D."/>
            <person name="Chapman S."/>
            <person name="Chen Z."/>
            <person name="Engels R."/>
            <person name="Freedman E."/>
            <person name="Gellesch M."/>
            <person name="Goldberg J."/>
            <person name="Griggs A."/>
            <person name="Gujja S."/>
            <person name="Heiman D."/>
            <person name="Hepburn T."/>
            <person name="Howarth C."/>
            <person name="Jen D."/>
            <person name="Larson L."/>
            <person name="Lewis B."/>
            <person name="Mehta T."/>
            <person name="Park D."/>
            <person name="Pearson M."/>
            <person name="Roberts A."/>
            <person name="Saif S."/>
            <person name="Shenoy N."/>
            <person name="Sisk P."/>
            <person name="Stolte C."/>
            <person name="Sykes S."/>
            <person name="Thomson T."/>
            <person name="Walk T."/>
            <person name="White J."/>
            <person name="Yandava C."/>
            <person name="Burger G."/>
            <person name="Gray M.W."/>
            <person name="Holland P.W.H."/>
            <person name="King N."/>
            <person name="Lang F.B.F."/>
            <person name="Roger A.J."/>
            <person name="Ruiz-Trillo I."/>
            <person name="Lander E."/>
            <person name="Nusbaum C."/>
        </authorList>
    </citation>
    <scope>NUCLEOTIDE SEQUENCE [LARGE SCALE GENOMIC DNA]</scope>
    <source>
        <strain evidence="3 4">DAOM BR117</strain>
    </source>
</reference>
<sequence>MFPAGTMLTREDRARLLRETVLKSSTIDTHPSVDDPSDLQVPHTRRGLDAAFLEAHGLKASRHGNESPEVPRQASPTRNMASSPLPMLHQSQSRDRLYDLETKVRRLETENQALTDRIDHLQRDNLHLTEENATLKSTQEATLKQNSELVDKFGKAMGDWAQITPEEWNEANERVNILIRENDVLMDQRKATQIEIERLQDELARQGKQLRTTTEDLTQSQEHLHALQQELLQTNDRKSGVERELKACMEELTAANVENDHLHGELKRYGVDIKGYQGKIGDLKRSLEEVTNRYQTHVCESQALSARERELLDNVKTTELERDDWKTKYASLSSDHESLRSSYDELLRISRGLEKRVAQLEDQEANAHMEVQKYIEKAEDAKLEFDKALIREQQCQAEIQRLNERLLELPQKYRERADQEVATMRAQFLSEKRQLNIEITALETKCAQLQHQSERSIRDKRSAEAELEKLTRHLPEESERLALIIEELNNKLRASERERNQATHKFESLHSKLLREESRFEKEKQLIAERSDDAFRRLRSIERDLEETKEDRVKLFTKLTDLEHAHKKLAEAKQKAAMQHEAETAAVTQKYEEQIKDLTLKLESVTESHTRTCRDIQTLLSDQKRMTEKWHTEAQTQKHHHAQTLRTLQTQLSDYQTHVNDLEARIQTLDTRLKETVQKLSDERCISARLSARVRDAEGRCEGLRKQVVAWGKREEEWAEERKRLKRDLDRIKLEQDRKERERLHQSRRDDTRYPGMLRTPPLDDESQMIDDTSREVMELKAEIDRVKQRSRRSPGFERMLLDMESDGDDDEEEEEE</sequence>